<dbReference type="GO" id="GO:1990114">
    <property type="term" value="P:RNA polymerase II core complex assembly"/>
    <property type="evidence" value="ECO:0007669"/>
    <property type="project" value="TreeGrafter"/>
</dbReference>
<dbReference type="GO" id="GO:0051082">
    <property type="term" value="F:unfolded protein binding"/>
    <property type="evidence" value="ECO:0007669"/>
    <property type="project" value="InterPro"/>
</dbReference>
<dbReference type="FunFam" id="1.10.287.370:FF:000004">
    <property type="entry name" value="Probable prefoldin subunit 5"/>
    <property type="match status" value="1"/>
</dbReference>
<dbReference type="GO" id="GO:1990113">
    <property type="term" value="P:RNA polymerase I assembly"/>
    <property type="evidence" value="ECO:0007669"/>
    <property type="project" value="TreeGrafter"/>
</dbReference>
<gene>
    <name evidence="5" type="primary">Pfdn5</name>
    <name evidence="5" type="ORF">Bhyg_10711</name>
</gene>
<feature type="domain" description="Spindle assembly abnormal protein 6 N-terminal" evidence="4">
    <location>
        <begin position="32"/>
        <end position="129"/>
    </location>
</feature>
<dbReference type="InterPro" id="IPR011599">
    <property type="entry name" value="PFD_alpha_archaea"/>
</dbReference>
<dbReference type="EMBL" id="WJQU01000003">
    <property type="protein sequence ID" value="KAJ6637980.1"/>
    <property type="molecule type" value="Genomic_DNA"/>
</dbReference>
<dbReference type="Gene3D" id="1.10.287.370">
    <property type="match status" value="1"/>
</dbReference>
<dbReference type="NCBIfam" id="TIGR00293">
    <property type="entry name" value="prefoldin subunit alpha"/>
    <property type="match status" value="1"/>
</dbReference>
<proteinExistence type="inferred from homology"/>
<dbReference type="InterPro" id="IPR038558">
    <property type="entry name" value="SAS-6_N_sf"/>
</dbReference>
<protein>
    <submittedName>
        <fullName evidence="5">Prefoldin subunit 5</fullName>
    </submittedName>
</protein>
<name>A0A9Q0RXM8_9DIPT</name>
<dbReference type="CDD" id="cd23157">
    <property type="entry name" value="Prefoldin_5"/>
    <property type="match status" value="1"/>
</dbReference>
<keyword evidence="2" id="KW-0143">Chaperone</keyword>
<comment type="caution">
    <text evidence="5">The sequence shown here is derived from an EMBL/GenBank/DDBJ whole genome shotgun (WGS) entry which is preliminary data.</text>
</comment>
<reference evidence="5" key="1">
    <citation type="submission" date="2022-07" db="EMBL/GenBank/DDBJ databases">
        <authorList>
            <person name="Trinca V."/>
            <person name="Uliana J.V.C."/>
            <person name="Torres T.T."/>
            <person name="Ward R.J."/>
            <person name="Monesi N."/>
        </authorList>
    </citation>
    <scope>NUCLEOTIDE SEQUENCE</scope>
    <source>
        <strain evidence="5">HSMRA1968</strain>
        <tissue evidence="5">Whole embryos</tissue>
    </source>
</reference>
<feature type="coiled-coil region" evidence="3">
    <location>
        <begin position="139"/>
        <end position="321"/>
    </location>
</feature>
<evidence type="ECO:0000256" key="2">
    <source>
        <dbReference type="ARBA" id="ARBA00023186"/>
    </source>
</evidence>
<dbReference type="InterPro" id="IPR009053">
    <property type="entry name" value="Prefoldin"/>
</dbReference>
<dbReference type="Proteomes" id="UP001151699">
    <property type="component" value="Chromosome X"/>
</dbReference>
<dbReference type="Gene3D" id="2.170.210.20">
    <property type="entry name" value="Spindle assembly abnormal protein 6, N-terminal domain"/>
    <property type="match status" value="1"/>
</dbReference>
<dbReference type="InterPro" id="IPR032396">
    <property type="entry name" value="SAS-6_N"/>
</dbReference>
<keyword evidence="6" id="KW-1185">Reference proteome</keyword>
<dbReference type="GO" id="GO:0006457">
    <property type="term" value="P:protein folding"/>
    <property type="evidence" value="ECO:0007669"/>
    <property type="project" value="InterPro"/>
</dbReference>
<sequence>MGYRKAIGTIYPTNIFSINTDHFGIKSRKMYNVTVDRILSRHLLQIRISDPNDQTKITICTIDMPLFEHLKMEQSLHVSFDEFVTHLSKILDACKKEELNLAISRDHSQHVLQFYEERSLRNLVFLYLPVQDAPQSVIMFHINQSIEKLQQQNESLLEQVERLENTIHHREQQIVKMEAAAVKQDEVVKKLQDELHQVIESKDAVIAKLNSAIQTLQANNEYIKLENVQLTDDLKRETDKNKSLNEEVYNLKDVIKDMKKSLHEQHEKLQNNDIAAKNNDRKHEHMLNDARKRNQSLEDKIQYMEKQINELTVELEAEKKNRLTKQNALQLTTEEISRANSIIAIQVKELSQLKRKVEMRTDIALQQEKTVKMLEQENETLRKKLNGAFATSDVSKRLEELRIGTEELEEKYSKKIAELNNRLVQVTCDSNFMSTKMEQIDLTKLSIQQLQQLKMEFESELSVFQDSLQTLKMAKTKFAGSKEALEQINPTWKDKEILVPLTGSMYVPGIVKQVDSFIIDVGTGYYAEKDLESSKDYFQRKVDYVQEQMDKIDVLGLQKTKVLNAVVDVIEMKIALIQQQQQHATAS</sequence>
<dbReference type="GO" id="GO:0016272">
    <property type="term" value="C:prefoldin complex"/>
    <property type="evidence" value="ECO:0007669"/>
    <property type="project" value="InterPro"/>
</dbReference>
<dbReference type="Pfam" id="PF02996">
    <property type="entry name" value="Prefoldin"/>
    <property type="match status" value="1"/>
</dbReference>
<dbReference type="Pfam" id="PF16531">
    <property type="entry name" value="SAS-6_N"/>
    <property type="match status" value="1"/>
</dbReference>
<dbReference type="GO" id="GO:0005737">
    <property type="term" value="C:cytoplasm"/>
    <property type="evidence" value="ECO:0007669"/>
    <property type="project" value="TreeGrafter"/>
</dbReference>
<comment type="similarity">
    <text evidence="1">Belongs to the prefoldin subunit alpha family.</text>
</comment>
<keyword evidence="3" id="KW-0175">Coiled coil</keyword>
<dbReference type="OrthoDB" id="49058at2759"/>
<evidence type="ECO:0000313" key="6">
    <source>
        <dbReference type="Proteomes" id="UP001151699"/>
    </source>
</evidence>
<organism evidence="5 6">
    <name type="scientific">Pseudolycoriella hygida</name>
    <dbReference type="NCBI Taxonomy" id="35572"/>
    <lineage>
        <taxon>Eukaryota</taxon>
        <taxon>Metazoa</taxon>
        <taxon>Ecdysozoa</taxon>
        <taxon>Arthropoda</taxon>
        <taxon>Hexapoda</taxon>
        <taxon>Insecta</taxon>
        <taxon>Pterygota</taxon>
        <taxon>Neoptera</taxon>
        <taxon>Endopterygota</taxon>
        <taxon>Diptera</taxon>
        <taxon>Nematocera</taxon>
        <taxon>Sciaroidea</taxon>
        <taxon>Sciaridae</taxon>
        <taxon>Pseudolycoriella</taxon>
    </lineage>
</organism>
<feature type="coiled-coil region" evidence="3">
    <location>
        <begin position="364"/>
        <end position="467"/>
    </location>
</feature>
<dbReference type="AlphaFoldDB" id="A0A9Q0RXM8"/>
<dbReference type="InterPro" id="IPR004127">
    <property type="entry name" value="Prefoldin_subunit_alpha"/>
</dbReference>
<evidence type="ECO:0000259" key="4">
    <source>
        <dbReference type="Pfam" id="PF16531"/>
    </source>
</evidence>
<evidence type="ECO:0000256" key="1">
    <source>
        <dbReference type="ARBA" id="ARBA00010048"/>
    </source>
</evidence>
<dbReference type="SUPFAM" id="SSF46579">
    <property type="entry name" value="Prefoldin"/>
    <property type="match status" value="1"/>
</dbReference>
<dbReference type="PANTHER" id="PTHR12674">
    <property type="entry name" value="PREFOLDIN SUBUNIT 5"/>
    <property type="match status" value="1"/>
</dbReference>
<dbReference type="PANTHER" id="PTHR12674:SF2">
    <property type="entry name" value="PREFOLDIN SUBUNIT 5"/>
    <property type="match status" value="1"/>
</dbReference>
<evidence type="ECO:0000313" key="5">
    <source>
        <dbReference type="EMBL" id="KAJ6637980.1"/>
    </source>
</evidence>
<dbReference type="GO" id="GO:1990115">
    <property type="term" value="P:RNA polymerase III assembly"/>
    <property type="evidence" value="ECO:0007669"/>
    <property type="project" value="TreeGrafter"/>
</dbReference>
<evidence type="ECO:0000256" key="3">
    <source>
        <dbReference type="SAM" id="Coils"/>
    </source>
</evidence>
<accession>A0A9Q0RXM8</accession>